<dbReference type="Proteomes" id="UP000244855">
    <property type="component" value="Unassembled WGS sequence"/>
</dbReference>
<evidence type="ECO:0000313" key="2">
    <source>
        <dbReference type="Proteomes" id="UP000244855"/>
    </source>
</evidence>
<accession>A0A2V1CXN4</accession>
<gene>
    <name evidence="1" type="ORF">DM02DRAFT_621179</name>
</gene>
<organism evidence="1 2">
    <name type="scientific">Periconia macrospinosa</name>
    <dbReference type="NCBI Taxonomy" id="97972"/>
    <lineage>
        <taxon>Eukaryota</taxon>
        <taxon>Fungi</taxon>
        <taxon>Dikarya</taxon>
        <taxon>Ascomycota</taxon>
        <taxon>Pezizomycotina</taxon>
        <taxon>Dothideomycetes</taxon>
        <taxon>Pleosporomycetidae</taxon>
        <taxon>Pleosporales</taxon>
        <taxon>Massarineae</taxon>
        <taxon>Periconiaceae</taxon>
        <taxon>Periconia</taxon>
    </lineage>
</organism>
<proteinExistence type="predicted"/>
<dbReference type="STRING" id="97972.A0A2V1CXN4"/>
<protein>
    <submittedName>
        <fullName evidence="1">Uncharacterized protein</fullName>
    </submittedName>
</protein>
<sequence>MPSQRTASPSRNASGANIDDKQKLDAYNIRFDIGATLPAELNTFVEAVVRRARDGPASPNAQLTVERRRRAALQNEATGIATLEKSLLFEGQAGDEKDGVPLLEKKANVNLSRCFLPDAPSRIVKNSWGTLSLPQPDRALGYVTRMDAQMSGSEIEVPFNEQEEQIADWYVHTVRWKTFYPGLL</sequence>
<dbReference type="OrthoDB" id="5426775at2759"/>
<dbReference type="PANTHER" id="PTHR42470:SF1">
    <property type="entry name" value="VAST DOMAIN-CONTAINING PROTEIN"/>
    <property type="match status" value="1"/>
</dbReference>
<dbReference type="AlphaFoldDB" id="A0A2V1CXN4"/>
<reference evidence="1 2" key="1">
    <citation type="journal article" date="2018" name="Sci. Rep.">
        <title>Comparative genomics provides insights into the lifestyle and reveals functional heterogeneity of dark septate endophytic fungi.</title>
        <authorList>
            <person name="Knapp D.G."/>
            <person name="Nemeth J.B."/>
            <person name="Barry K."/>
            <person name="Hainaut M."/>
            <person name="Henrissat B."/>
            <person name="Johnson J."/>
            <person name="Kuo A."/>
            <person name="Lim J.H.P."/>
            <person name="Lipzen A."/>
            <person name="Nolan M."/>
            <person name="Ohm R.A."/>
            <person name="Tamas L."/>
            <person name="Grigoriev I.V."/>
            <person name="Spatafora J.W."/>
            <person name="Nagy L.G."/>
            <person name="Kovacs G.M."/>
        </authorList>
    </citation>
    <scope>NUCLEOTIDE SEQUENCE [LARGE SCALE GENOMIC DNA]</scope>
    <source>
        <strain evidence="1 2">DSE2036</strain>
    </source>
</reference>
<dbReference type="EMBL" id="KZ806865">
    <property type="protein sequence ID" value="PVH90019.1"/>
    <property type="molecule type" value="Genomic_DNA"/>
</dbReference>
<evidence type="ECO:0000313" key="1">
    <source>
        <dbReference type="EMBL" id="PVH90019.1"/>
    </source>
</evidence>
<keyword evidence="2" id="KW-1185">Reference proteome</keyword>
<dbReference type="PANTHER" id="PTHR42470">
    <property type="entry name" value="VAST DOMAIN-CONTAINING PROTEIN"/>
    <property type="match status" value="1"/>
</dbReference>
<name>A0A2V1CXN4_9PLEO</name>